<dbReference type="Proteomes" id="UP000642144">
    <property type="component" value="Unassembled WGS sequence"/>
</dbReference>
<organism evidence="2 3">
    <name type="scientific">Duganella levis</name>
    <dbReference type="NCBI Taxonomy" id="2692169"/>
    <lineage>
        <taxon>Bacteria</taxon>
        <taxon>Pseudomonadati</taxon>
        <taxon>Pseudomonadota</taxon>
        <taxon>Betaproteobacteria</taxon>
        <taxon>Burkholderiales</taxon>
        <taxon>Oxalobacteraceae</taxon>
        <taxon>Telluria group</taxon>
        <taxon>Duganella</taxon>
    </lineage>
</organism>
<dbReference type="RefSeq" id="WP_161057336.1">
    <property type="nucleotide sequence ID" value="NZ_WWCT01000024.1"/>
</dbReference>
<feature type="region of interest" description="Disordered" evidence="1">
    <location>
        <begin position="43"/>
        <end position="63"/>
    </location>
</feature>
<comment type="caution">
    <text evidence="2">The sequence shown here is derived from an EMBL/GenBank/DDBJ whole genome shotgun (WGS) entry which is preliminary data.</text>
</comment>
<reference evidence="2 3" key="1">
    <citation type="submission" date="2019-12" db="EMBL/GenBank/DDBJ databases">
        <title>Novel species isolated from a subtropical stream in China.</title>
        <authorList>
            <person name="Lu H."/>
        </authorList>
    </citation>
    <scope>NUCLEOTIDE SEQUENCE [LARGE SCALE GENOMIC DNA]</scope>
    <source>
        <strain evidence="2 3">CY42W</strain>
    </source>
</reference>
<keyword evidence="3" id="KW-1185">Reference proteome</keyword>
<evidence type="ECO:0000313" key="3">
    <source>
        <dbReference type="Proteomes" id="UP000642144"/>
    </source>
</evidence>
<protein>
    <submittedName>
        <fullName evidence="2">Uncharacterized protein</fullName>
    </submittedName>
</protein>
<gene>
    <name evidence="2" type="ORF">GTP69_24575</name>
</gene>
<proteinExistence type="predicted"/>
<sequence>MKLCGVDIPDDIEIPPLDPASKLELDELHETIIRRRIEMQRRKETYKNDPTMPEIKYSPMPPDANKPLTFSINGLRQLSPWARARVLYVMRDQVTP</sequence>
<accession>A0ABW9W6P4</accession>
<dbReference type="EMBL" id="WWCT01000024">
    <property type="protein sequence ID" value="MYN29581.1"/>
    <property type="molecule type" value="Genomic_DNA"/>
</dbReference>
<evidence type="ECO:0000313" key="2">
    <source>
        <dbReference type="EMBL" id="MYN29581.1"/>
    </source>
</evidence>
<name>A0ABW9W6P4_9BURK</name>
<evidence type="ECO:0000256" key="1">
    <source>
        <dbReference type="SAM" id="MobiDB-lite"/>
    </source>
</evidence>